<protein>
    <recommendedName>
        <fullName evidence="4">Excreted virulence factor EspC, type VII ESX diderm</fullName>
    </recommendedName>
</protein>
<proteinExistence type="predicted"/>
<reference evidence="2 3" key="1">
    <citation type="journal article" date="2019" name="Int. J. Syst. Evol. Microbiol.">
        <title>The Global Catalogue of Microorganisms (GCM) 10K type strain sequencing project: providing services to taxonomists for standard genome sequencing and annotation.</title>
        <authorList>
            <consortium name="The Broad Institute Genomics Platform"/>
            <consortium name="The Broad Institute Genome Sequencing Center for Infectious Disease"/>
            <person name="Wu L."/>
            <person name="Ma J."/>
        </authorList>
    </citation>
    <scope>NUCLEOTIDE SEQUENCE [LARGE SCALE GENOMIC DNA]</scope>
    <source>
        <strain evidence="2 3">JCM 13022</strain>
    </source>
</reference>
<comment type="caution">
    <text evidence="2">The sequence shown here is derived from an EMBL/GenBank/DDBJ whole genome shotgun (WGS) entry which is preliminary data.</text>
</comment>
<accession>A0ABN1VBK1</accession>
<dbReference type="Proteomes" id="UP001500467">
    <property type="component" value="Unassembled WGS sequence"/>
</dbReference>
<evidence type="ECO:0000313" key="3">
    <source>
        <dbReference type="Proteomes" id="UP001500467"/>
    </source>
</evidence>
<dbReference type="RefSeq" id="WP_253853053.1">
    <property type="nucleotide sequence ID" value="NZ_BAAALM010000007.1"/>
</dbReference>
<evidence type="ECO:0000313" key="2">
    <source>
        <dbReference type="EMBL" id="GAA1203626.1"/>
    </source>
</evidence>
<keyword evidence="3" id="KW-1185">Reference proteome</keyword>
<evidence type="ECO:0008006" key="4">
    <source>
        <dbReference type="Google" id="ProtNLM"/>
    </source>
</evidence>
<sequence length="104" mass="11083">MSRQFDPDHIAELATKVGRLKDSYSKASTELGDGDPGGAYGDLRNAASAGKTMQHFYNGVNSELSAAANLVDAASHALNSAAERMRTDEDEGVHTFRGNDPERA</sequence>
<name>A0ABN1VBK1_9PSEU</name>
<evidence type="ECO:0000256" key="1">
    <source>
        <dbReference type="SAM" id="MobiDB-lite"/>
    </source>
</evidence>
<feature type="compositionally biased region" description="Basic and acidic residues" evidence="1">
    <location>
        <begin position="83"/>
        <end position="104"/>
    </location>
</feature>
<organism evidence="2 3">
    <name type="scientific">Prauserella alba</name>
    <dbReference type="NCBI Taxonomy" id="176898"/>
    <lineage>
        <taxon>Bacteria</taxon>
        <taxon>Bacillati</taxon>
        <taxon>Actinomycetota</taxon>
        <taxon>Actinomycetes</taxon>
        <taxon>Pseudonocardiales</taxon>
        <taxon>Pseudonocardiaceae</taxon>
        <taxon>Prauserella</taxon>
    </lineage>
</organism>
<dbReference type="EMBL" id="BAAALM010000007">
    <property type="protein sequence ID" value="GAA1203626.1"/>
    <property type="molecule type" value="Genomic_DNA"/>
</dbReference>
<feature type="region of interest" description="Disordered" evidence="1">
    <location>
        <begin position="81"/>
        <end position="104"/>
    </location>
</feature>
<gene>
    <name evidence="2" type="ORF">GCM10009675_21730</name>
</gene>